<evidence type="ECO:0000256" key="4">
    <source>
        <dbReference type="ARBA" id="ARBA00022544"/>
    </source>
</evidence>
<evidence type="ECO:0000256" key="5">
    <source>
        <dbReference type="ARBA" id="ARBA00022692"/>
    </source>
</evidence>
<feature type="transmembrane region" description="Helical" evidence="8">
    <location>
        <begin position="305"/>
        <end position="325"/>
    </location>
</feature>
<comment type="similarity">
    <text evidence="2">Belongs to the amino acid-polyamine-organocation (APC) superfamily. Spore germination protein (SGP) (TC 2.A.3.9) family.</text>
</comment>
<evidence type="ECO:0000256" key="7">
    <source>
        <dbReference type="ARBA" id="ARBA00023136"/>
    </source>
</evidence>
<feature type="transmembrane region" description="Helical" evidence="8">
    <location>
        <begin position="183"/>
        <end position="204"/>
    </location>
</feature>
<evidence type="ECO:0000256" key="2">
    <source>
        <dbReference type="ARBA" id="ARBA00007998"/>
    </source>
</evidence>
<feature type="transmembrane region" description="Helical" evidence="8">
    <location>
        <begin position="42"/>
        <end position="66"/>
    </location>
</feature>
<keyword evidence="7 8" id="KW-0472">Membrane</keyword>
<evidence type="ECO:0000256" key="1">
    <source>
        <dbReference type="ARBA" id="ARBA00004141"/>
    </source>
</evidence>
<dbReference type="GO" id="GO:0016020">
    <property type="term" value="C:membrane"/>
    <property type="evidence" value="ECO:0007669"/>
    <property type="project" value="UniProtKB-SubCell"/>
</dbReference>
<dbReference type="AlphaFoldDB" id="A0A926KTY5"/>
<comment type="subcellular location">
    <subcellularLocation>
        <location evidence="1">Membrane</location>
        <topology evidence="1">Multi-pass membrane protein</topology>
    </subcellularLocation>
</comment>
<reference evidence="9" key="1">
    <citation type="submission" date="2020-09" db="EMBL/GenBank/DDBJ databases">
        <title>Draft Genome Sequence of Paenibacillus sp. WST5.</title>
        <authorList>
            <person name="Bao Z."/>
        </authorList>
    </citation>
    <scope>NUCLEOTIDE SEQUENCE</scope>
    <source>
        <strain evidence="9">WST5</strain>
    </source>
</reference>
<feature type="transmembrane region" description="Helical" evidence="8">
    <location>
        <begin position="337"/>
        <end position="357"/>
    </location>
</feature>
<feature type="transmembrane region" description="Helical" evidence="8">
    <location>
        <begin position="147"/>
        <end position="163"/>
    </location>
</feature>
<feature type="transmembrane region" description="Helical" evidence="8">
    <location>
        <begin position="118"/>
        <end position="135"/>
    </location>
</feature>
<feature type="transmembrane region" description="Helical" evidence="8">
    <location>
        <begin position="268"/>
        <end position="293"/>
    </location>
</feature>
<dbReference type="Pfam" id="PF03845">
    <property type="entry name" value="Spore_permease"/>
    <property type="match status" value="1"/>
</dbReference>
<evidence type="ECO:0000256" key="3">
    <source>
        <dbReference type="ARBA" id="ARBA00022448"/>
    </source>
</evidence>
<dbReference type="PANTHER" id="PTHR34975:SF2">
    <property type="entry name" value="SPORE GERMINATION PROTEIN A2"/>
    <property type="match status" value="1"/>
</dbReference>
<evidence type="ECO:0000256" key="8">
    <source>
        <dbReference type="SAM" id="Phobius"/>
    </source>
</evidence>
<dbReference type="GO" id="GO:0009847">
    <property type="term" value="P:spore germination"/>
    <property type="evidence" value="ECO:0007669"/>
    <property type="project" value="InterPro"/>
</dbReference>
<feature type="transmembrane region" description="Helical" evidence="8">
    <location>
        <begin position="12"/>
        <end position="36"/>
    </location>
</feature>
<dbReference type="NCBIfam" id="TIGR00912">
    <property type="entry name" value="2A0309"/>
    <property type="match status" value="1"/>
</dbReference>
<evidence type="ECO:0000313" key="9">
    <source>
        <dbReference type="EMBL" id="MBD0384079.1"/>
    </source>
</evidence>
<gene>
    <name evidence="9" type="ORF">ICC18_28935</name>
</gene>
<keyword evidence="5 8" id="KW-0812">Transmembrane</keyword>
<protein>
    <submittedName>
        <fullName evidence="9">Endospore germination permease</fullName>
    </submittedName>
</protein>
<organism evidence="9 10">
    <name type="scientific">Paenibacillus sedimenti</name>
    <dbReference type="NCBI Taxonomy" id="2770274"/>
    <lineage>
        <taxon>Bacteria</taxon>
        <taxon>Bacillati</taxon>
        <taxon>Bacillota</taxon>
        <taxon>Bacilli</taxon>
        <taxon>Bacillales</taxon>
        <taxon>Paenibacillaceae</taxon>
        <taxon>Paenibacillus</taxon>
    </lineage>
</organism>
<sequence length="373" mass="40809">MAVSNNHITSVQAFGLIVSQILGTSFLVIPGTVVGLAGVDAWISSIIAIGYGLFSGWLIVLLFRLYPNATLVQIPENILGRWLGKVVGFGYCIFFLISNSTVIRQGGALITTVFLPETPLIVIIACYMALVIYIAKMGMEVVARTNLMLLTLLIVSIFIILIASLENMDIPLLPIAGEGLKPILTGSIAPGSWLSQVIMVGMVLPYLQHKEHALKIIATGVIFTGIMQTLITVVTLAVLGLQTENFPFPVYDVAKLIDLDILWRRLDVMIVVMWIAGVFIKMAFWFYITVVGLSQVFELHDYRPLVIPLAILSGGMAMLSATNAADLSEYLGSVWPLFSLMTFEMPLPLLLLIIAWIRNRSKKRIVGGDSSVV</sequence>
<dbReference type="PANTHER" id="PTHR34975">
    <property type="entry name" value="SPORE GERMINATION PROTEIN A2"/>
    <property type="match status" value="1"/>
</dbReference>
<feature type="transmembrane region" description="Helical" evidence="8">
    <location>
        <begin position="216"/>
        <end position="241"/>
    </location>
</feature>
<dbReference type="Proteomes" id="UP000650466">
    <property type="component" value="Unassembled WGS sequence"/>
</dbReference>
<accession>A0A926KTY5</accession>
<keyword evidence="4" id="KW-0309">Germination</keyword>
<dbReference type="InterPro" id="IPR004761">
    <property type="entry name" value="Spore_GerAB"/>
</dbReference>
<name>A0A926KTY5_9BACL</name>
<proteinExistence type="inferred from homology"/>
<comment type="caution">
    <text evidence="9">The sequence shown here is derived from an EMBL/GenBank/DDBJ whole genome shotgun (WGS) entry which is preliminary data.</text>
</comment>
<dbReference type="Gene3D" id="1.20.1740.10">
    <property type="entry name" value="Amino acid/polyamine transporter I"/>
    <property type="match status" value="1"/>
</dbReference>
<evidence type="ECO:0000313" key="10">
    <source>
        <dbReference type="Proteomes" id="UP000650466"/>
    </source>
</evidence>
<keyword evidence="10" id="KW-1185">Reference proteome</keyword>
<dbReference type="RefSeq" id="WP_188177859.1">
    <property type="nucleotide sequence ID" value="NZ_JACVVD010000015.1"/>
</dbReference>
<keyword evidence="3" id="KW-0813">Transport</keyword>
<evidence type="ECO:0000256" key="6">
    <source>
        <dbReference type="ARBA" id="ARBA00022989"/>
    </source>
</evidence>
<dbReference type="EMBL" id="JACVVD010000015">
    <property type="protein sequence ID" value="MBD0384079.1"/>
    <property type="molecule type" value="Genomic_DNA"/>
</dbReference>
<keyword evidence="6 8" id="KW-1133">Transmembrane helix</keyword>
<feature type="transmembrane region" description="Helical" evidence="8">
    <location>
        <begin position="78"/>
        <end position="98"/>
    </location>
</feature>